<organism evidence="1 2">
    <name type="scientific">Hymenobacter volaticus</name>
    <dbReference type="NCBI Taxonomy" id="2932254"/>
    <lineage>
        <taxon>Bacteria</taxon>
        <taxon>Pseudomonadati</taxon>
        <taxon>Bacteroidota</taxon>
        <taxon>Cytophagia</taxon>
        <taxon>Cytophagales</taxon>
        <taxon>Hymenobacteraceae</taxon>
        <taxon>Hymenobacter</taxon>
    </lineage>
</organism>
<evidence type="ECO:0000313" key="2">
    <source>
        <dbReference type="Proteomes" id="UP000830401"/>
    </source>
</evidence>
<evidence type="ECO:0000313" key="1">
    <source>
        <dbReference type="EMBL" id="UOQ66853.1"/>
    </source>
</evidence>
<gene>
    <name evidence="1" type="ORF">MUN86_02750</name>
</gene>
<accession>A0ABY4G7K3</accession>
<dbReference type="Proteomes" id="UP000830401">
    <property type="component" value="Chromosome"/>
</dbReference>
<keyword evidence="2" id="KW-1185">Reference proteome</keyword>
<protein>
    <submittedName>
        <fullName evidence="1">Uncharacterized protein</fullName>
    </submittedName>
</protein>
<proteinExistence type="predicted"/>
<dbReference type="RefSeq" id="WP_245121437.1">
    <property type="nucleotide sequence ID" value="NZ_CP095061.1"/>
</dbReference>
<dbReference type="EMBL" id="CP095061">
    <property type="protein sequence ID" value="UOQ66853.1"/>
    <property type="molecule type" value="Genomic_DNA"/>
</dbReference>
<sequence length="45" mass="4884">MRENLAFDFRALPLRSADYAATLGPTVVIAPTPTTNRWGVVALLP</sequence>
<reference evidence="1" key="1">
    <citation type="submission" date="2022-04" db="EMBL/GenBank/DDBJ databases">
        <title>Hymenobacter sp. isolated from the air.</title>
        <authorList>
            <person name="Won M."/>
            <person name="Lee C.-M."/>
            <person name="Woen H.-Y."/>
            <person name="Kwon S.-W."/>
        </authorList>
    </citation>
    <scope>NUCLEOTIDE SEQUENCE</scope>
    <source>
        <strain evidence="1">5420S-77</strain>
    </source>
</reference>
<name>A0ABY4G7K3_9BACT</name>